<dbReference type="PANTHER" id="PTHR13604">
    <property type="entry name" value="DC12-RELATED"/>
    <property type="match status" value="1"/>
</dbReference>
<name>A0A1C2INC3_ACITH</name>
<dbReference type="InterPro" id="IPR003738">
    <property type="entry name" value="SRAP"/>
</dbReference>
<evidence type="ECO:0000313" key="10">
    <source>
        <dbReference type="Proteomes" id="UP000094893"/>
    </source>
</evidence>
<keyword evidence="2 8" id="KW-0645">Protease</keyword>
<dbReference type="GO" id="GO:0003697">
    <property type="term" value="F:single-stranded DNA binding"/>
    <property type="evidence" value="ECO:0007669"/>
    <property type="project" value="InterPro"/>
</dbReference>
<dbReference type="InterPro" id="IPR036590">
    <property type="entry name" value="SRAP-like"/>
</dbReference>
<comment type="caution">
    <text evidence="9">The sequence shown here is derived from an EMBL/GenBank/DDBJ whole genome shotgun (WGS) entry which is preliminary data.</text>
</comment>
<dbReference type="GO" id="GO:0006508">
    <property type="term" value="P:proteolysis"/>
    <property type="evidence" value="ECO:0007669"/>
    <property type="project" value="UniProtKB-KW"/>
</dbReference>
<evidence type="ECO:0000313" key="9">
    <source>
        <dbReference type="EMBL" id="OCX77469.1"/>
    </source>
</evidence>
<dbReference type="PANTHER" id="PTHR13604:SF0">
    <property type="entry name" value="ABASIC SITE PROCESSING PROTEIN HMCES"/>
    <property type="match status" value="1"/>
</dbReference>
<evidence type="ECO:0000256" key="2">
    <source>
        <dbReference type="ARBA" id="ARBA00022670"/>
    </source>
</evidence>
<keyword evidence="5" id="KW-0190">Covalent protein-DNA linkage</keyword>
<dbReference type="GO" id="GO:0016829">
    <property type="term" value="F:lyase activity"/>
    <property type="evidence" value="ECO:0007669"/>
    <property type="project" value="UniProtKB-KW"/>
</dbReference>
<dbReference type="GO" id="GO:0008233">
    <property type="term" value="F:peptidase activity"/>
    <property type="evidence" value="ECO:0007669"/>
    <property type="project" value="UniProtKB-KW"/>
</dbReference>
<organism evidence="9 10">
    <name type="scientific">Acidithiobacillus thiooxidans</name>
    <name type="common">Thiobacillus thiooxidans</name>
    <dbReference type="NCBI Taxonomy" id="930"/>
    <lineage>
        <taxon>Bacteria</taxon>
        <taxon>Pseudomonadati</taxon>
        <taxon>Pseudomonadota</taxon>
        <taxon>Acidithiobacillia</taxon>
        <taxon>Acidithiobacillales</taxon>
        <taxon>Acidithiobacillaceae</taxon>
        <taxon>Acidithiobacillus</taxon>
    </lineage>
</organism>
<keyword evidence="6" id="KW-0238">DNA-binding</keyword>
<keyword evidence="4 8" id="KW-0378">Hydrolase</keyword>
<dbReference type="Proteomes" id="UP000094893">
    <property type="component" value="Unassembled WGS sequence"/>
</dbReference>
<keyword evidence="3" id="KW-0227">DNA damage</keyword>
<dbReference type="SUPFAM" id="SSF143081">
    <property type="entry name" value="BB1717-like"/>
    <property type="match status" value="1"/>
</dbReference>
<evidence type="ECO:0000256" key="3">
    <source>
        <dbReference type="ARBA" id="ARBA00022763"/>
    </source>
</evidence>
<comment type="similarity">
    <text evidence="1 8">Belongs to the SOS response-associated peptidase family.</text>
</comment>
<keyword evidence="7" id="KW-0456">Lyase</keyword>
<dbReference type="STRING" id="930.GCA_002079865_02871"/>
<dbReference type="RefSeq" id="WP_024893777.1">
    <property type="nucleotide sequence ID" value="NZ_LWRZ01000048.1"/>
</dbReference>
<evidence type="ECO:0000256" key="6">
    <source>
        <dbReference type="ARBA" id="ARBA00023125"/>
    </source>
</evidence>
<evidence type="ECO:0000256" key="4">
    <source>
        <dbReference type="ARBA" id="ARBA00022801"/>
    </source>
</evidence>
<proteinExistence type="inferred from homology"/>
<dbReference type="GO" id="GO:0106300">
    <property type="term" value="P:protein-DNA covalent cross-linking repair"/>
    <property type="evidence" value="ECO:0007669"/>
    <property type="project" value="InterPro"/>
</dbReference>
<evidence type="ECO:0000256" key="8">
    <source>
        <dbReference type="RuleBase" id="RU364100"/>
    </source>
</evidence>
<evidence type="ECO:0000256" key="7">
    <source>
        <dbReference type="ARBA" id="ARBA00023239"/>
    </source>
</evidence>
<evidence type="ECO:0000256" key="5">
    <source>
        <dbReference type="ARBA" id="ARBA00023124"/>
    </source>
</evidence>
<reference evidence="9 10" key="1">
    <citation type="journal article" date="2016" name="Int. J. Mol. Sci.">
        <title>Comparative genomics of the extreme acidophile Acidithiobacillus thiooxidans reveals intraspecific divergence and niche adaptation.</title>
        <authorList>
            <person name="Zhang X."/>
            <person name="Feng X."/>
            <person name="Tao J."/>
            <person name="Ma L."/>
            <person name="Xiao Y."/>
            <person name="Liang Y."/>
            <person name="Liu X."/>
            <person name="Yin H."/>
        </authorList>
    </citation>
    <scope>NUCLEOTIDE SEQUENCE [LARGE SCALE GENOMIC DNA]</scope>
    <source>
        <strain evidence="9 10">A02</strain>
    </source>
</reference>
<dbReference type="EMBL" id="LWSA01000001">
    <property type="protein sequence ID" value="OCX77469.1"/>
    <property type="molecule type" value="Genomic_DNA"/>
</dbReference>
<dbReference type="EC" id="3.4.-.-" evidence="8"/>
<dbReference type="Gene3D" id="3.90.1680.10">
    <property type="entry name" value="SOS response associated peptidase-like"/>
    <property type="match status" value="1"/>
</dbReference>
<dbReference type="AlphaFoldDB" id="A0A1C2INC3"/>
<dbReference type="Pfam" id="PF02586">
    <property type="entry name" value="SRAP"/>
    <property type="match status" value="1"/>
</dbReference>
<evidence type="ECO:0000256" key="1">
    <source>
        <dbReference type="ARBA" id="ARBA00008136"/>
    </source>
</evidence>
<gene>
    <name evidence="9" type="ORF">A6P07_00025</name>
</gene>
<sequence>MCGRYALEPRKLNHIIRELALPLPGFDAHFNISPGQNVPIIRDVGAGPEWITARWGLIPHWAKEAKATYSTFNARVETASQKPTFRDSWKHRRCIIPATGFYEWQTGESGKKQPWYLDSVDGQALAFAGLWDHWTDGDSMLDSCSILVGPPEPAVSDIHDRTPVLLGDAALSLWISPALKVADIPKVFALPHAELKAQRVDKVVDDGLYLLRL</sequence>
<accession>A0A1C2INC3</accession>
<protein>
    <recommendedName>
        <fullName evidence="8">Abasic site processing protein</fullName>
        <ecNumber evidence="8">3.4.-.-</ecNumber>
    </recommendedName>
</protein>